<dbReference type="InterPro" id="IPR008010">
    <property type="entry name" value="Tatp1"/>
</dbReference>
<protein>
    <recommendedName>
        <fullName evidence="10">Protein TAPT1 homolog</fullName>
    </recommendedName>
</protein>
<dbReference type="GO" id="GO:0036064">
    <property type="term" value="C:ciliary basal body"/>
    <property type="evidence" value="ECO:0007669"/>
    <property type="project" value="TreeGrafter"/>
</dbReference>
<keyword evidence="5 7" id="KW-0472">Membrane</keyword>
<reference evidence="8" key="1">
    <citation type="submission" date="2022-01" db="EMBL/GenBank/DDBJ databases">
        <authorList>
            <person name="King R."/>
        </authorList>
    </citation>
    <scope>NUCLEOTIDE SEQUENCE</scope>
</reference>
<evidence type="ECO:0000313" key="8">
    <source>
        <dbReference type="EMBL" id="CAG9772119.1"/>
    </source>
</evidence>
<accession>A0A9N9QRM9</accession>
<comment type="similarity">
    <text evidence="2">Belongs to the TAPT1 family.</text>
</comment>
<dbReference type="PANTHER" id="PTHR13317">
    <property type="entry name" value="TRANSMEMBRANE ANTERIOR POSTERIOR TRANSFORMATION PROTEIN 1 HOMOLOG"/>
    <property type="match status" value="1"/>
</dbReference>
<sequence>MEQKAACTIEKKIRFRQPSKILFRQDSVVESLGNDNVSEDRMEHLKPEKTPSLMSFLKVEVTRDYFLENDEERFSAGREKFYSFMKIPKEVEKFMLYGVMHCVDSFLFIYTFLPLRVLLGLWALITRPFSKCFGVNSKNKRLLSSAEICDLLKATILVVCTMVLWLVDTNMLYHMIKSQSVIKLYIFYNMLDIGDKLLISLGQDMIDALLWTATEPKDRKREHLGVIPHLILAIIYVIMHSLLILFQATTLNVAINANNSTLLTVMMSNNFVEIKGSVFKKFDKNNLFQVTCSDVRERFHLVILLFIVLLQTMKEYMWKTDVFWQLMRDSMTVLFTEFLVDWIKHAFITRFNELHIDVYKDYRTSLAYDLSQKQQKHAFSGHSDLVARRMGFITIPLGVVVARVLLTSINLYNIPAVIIFFIGYLCLWSTKILNSILIFGKACSIIAQHKLDRTSQNSPVNQSESKDKFRSIATSPQHPISEQPKKVLFNNGFSSIDVIPNELDINDLGASVIFANSTVDLKDASLNEELLNGDDIIRIEQVADEILTRSVPDFKKELNDEDLNCVKTELEGLKKSESEPNLINLSENQNKEL</sequence>
<name>A0A9N9QRM9_9CUCU</name>
<evidence type="ECO:0000256" key="2">
    <source>
        <dbReference type="ARBA" id="ARBA00008803"/>
    </source>
</evidence>
<dbReference type="AlphaFoldDB" id="A0A9N9QRM9"/>
<feature type="transmembrane region" description="Helical" evidence="7">
    <location>
        <begin position="386"/>
        <end position="406"/>
    </location>
</feature>
<keyword evidence="3 7" id="KW-0812">Transmembrane</keyword>
<organism evidence="8 9">
    <name type="scientific">Ceutorhynchus assimilis</name>
    <name type="common">cabbage seed weevil</name>
    <dbReference type="NCBI Taxonomy" id="467358"/>
    <lineage>
        <taxon>Eukaryota</taxon>
        <taxon>Metazoa</taxon>
        <taxon>Ecdysozoa</taxon>
        <taxon>Arthropoda</taxon>
        <taxon>Hexapoda</taxon>
        <taxon>Insecta</taxon>
        <taxon>Pterygota</taxon>
        <taxon>Neoptera</taxon>
        <taxon>Endopterygota</taxon>
        <taxon>Coleoptera</taxon>
        <taxon>Polyphaga</taxon>
        <taxon>Cucujiformia</taxon>
        <taxon>Curculionidae</taxon>
        <taxon>Ceutorhynchinae</taxon>
        <taxon>Ceutorhynchus</taxon>
    </lineage>
</organism>
<dbReference type="OrthoDB" id="29023at2759"/>
<feature type="transmembrane region" description="Helical" evidence="7">
    <location>
        <begin position="299"/>
        <end position="318"/>
    </location>
</feature>
<evidence type="ECO:0000256" key="7">
    <source>
        <dbReference type="SAM" id="Phobius"/>
    </source>
</evidence>
<evidence type="ECO:0000256" key="3">
    <source>
        <dbReference type="ARBA" id="ARBA00022692"/>
    </source>
</evidence>
<gene>
    <name evidence="8" type="ORF">CEUTPL_LOCUS12541</name>
</gene>
<dbReference type="GO" id="GO:0045724">
    <property type="term" value="P:positive regulation of cilium assembly"/>
    <property type="evidence" value="ECO:0007669"/>
    <property type="project" value="TreeGrafter"/>
</dbReference>
<evidence type="ECO:0000256" key="6">
    <source>
        <dbReference type="SAM" id="MobiDB-lite"/>
    </source>
</evidence>
<feature type="compositionally biased region" description="Polar residues" evidence="6">
    <location>
        <begin position="579"/>
        <end position="593"/>
    </location>
</feature>
<feature type="region of interest" description="Disordered" evidence="6">
    <location>
        <begin position="574"/>
        <end position="593"/>
    </location>
</feature>
<evidence type="ECO:0000313" key="9">
    <source>
        <dbReference type="Proteomes" id="UP001152799"/>
    </source>
</evidence>
<comment type="subcellular location">
    <subcellularLocation>
        <location evidence="1">Membrane</location>
        <topology evidence="1">Multi-pass membrane protein</topology>
    </subcellularLocation>
</comment>
<evidence type="ECO:0000256" key="4">
    <source>
        <dbReference type="ARBA" id="ARBA00022989"/>
    </source>
</evidence>
<evidence type="ECO:0000256" key="1">
    <source>
        <dbReference type="ARBA" id="ARBA00004141"/>
    </source>
</evidence>
<keyword evidence="4 7" id="KW-1133">Transmembrane helix</keyword>
<dbReference type="GO" id="GO:0005789">
    <property type="term" value="C:endoplasmic reticulum membrane"/>
    <property type="evidence" value="ECO:0007669"/>
    <property type="project" value="TreeGrafter"/>
</dbReference>
<proteinExistence type="inferred from homology"/>
<dbReference type="Proteomes" id="UP001152799">
    <property type="component" value="Chromosome 8"/>
</dbReference>
<dbReference type="PANTHER" id="PTHR13317:SF4">
    <property type="entry name" value="TRANSMEMBRANE ANTERIOR POSTERIOR TRANSFORMATION PROTEIN 1 HOMOLOG"/>
    <property type="match status" value="1"/>
</dbReference>
<evidence type="ECO:0000256" key="5">
    <source>
        <dbReference type="ARBA" id="ARBA00023136"/>
    </source>
</evidence>
<feature type="region of interest" description="Disordered" evidence="6">
    <location>
        <begin position="455"/>
        <end position="477"/>
    </location>
</feature>
<dbReference type="Pfam" id="PF05346">
    <property type="entry name" value="DUF747"/>
    <property type="match status" value="1"/>
</dbReference>
<feature type="transmembrane region" description="Helical" evidence="7">
    <location>
        <begin position="226"/>
        <end position="246"/>
    </location>
</feature>
<evidence type="ECO:0008006" key="10">
    <source>
        <dbReference type="Google" id="ProtNLM"/>
    </source>
</evidence>
<feature type="transmembrane region" description="Helical" evidence="7">
    <location>
        <begin position="151"/>
        <end position="173"/>
    </location>
</feature>
<dbReference type="EMBL" id="OU892284">
    <property type="protein sequence ID" value="CAG9772119.1"/>
    <property type="molecule type" value="Genomic_DNA"/>
</dbReference>
<keyword evidence="9" id="KW-1185">Reference proteome</keyword>
<feature type="transmembrane region" description="Helical" evidence="7">
    <location>
        <begin position="412"/>
        <end position="430"/>
    </location>
</feature>